<dbReference type="GeneID" id="20530831"/>
<proteinExistence type="predicted"/>
<evidence type="ECO:0000313" key="1">
    <source>
        <dbReference type="EMBL" id="KCV67467.1"/>
    </source>
</evidence>
<dbReference type="InterPro" id="IPR028994">
    <property type="entry name" value="Integrin_alpha_N"/>
</dbReference>
<organism evidence="1">
    <name type="scientific">Fonticula alba</name>
    <name type="common">Slime mold</name>
    <dbReference type="NCBI Taxonomy" id="691883"/>
    <lineage>
        <taxon>Eukaryota</taxon>
        <taxon>Rotosphaerida</taxon>
        <taxon>Fonticulaceae</taxon>
        <taxon>Fonticula</taxon>
    </lineage>
</organism>
<dbReference type="AlphaFoldDB" id="A0A058Z1W3"/>
<dbReference type="EMBL" id="KB932218">
    <property type="protein sequence ID" value="KCV67467.1"/>
    <property type="molecule type" value="Genomic_DNA"/>
</dbReference>
<name>A0A058Z1W3_FONAL</name>
<dbReference type="Proteomes" id="UP000030693">
    <property type="component" value="Unassembled WGS sequence"/>
</dbReference>
<accession>A0A058Z1W3</accession>
<gene>
    <name evidence="1" type="ORF">H696_06106</name>
</gene>
<evidence type="ECO:0000313" key="2">
    <source>
        <dbReference type="Proteomes" id="UP000030693"/>
    </source>
</evidence>
<dbReference type="RefSeq" id="XP_009498143.1">
    <property type="nucleotide sequence ID" value="XM_009499868.1"/>
</dbReference>
<keyword evidence="2" id="KW-1185">Reference proteome</keyword>
<protein>
    <submittedName>
        <fullName evidence="1">Uncharacterized protein</fullName>
    </submittedName>
</protein>
<sequence length="166" mass="17595">MTIFLSDMAEGDPALVTHPRDRYYPKAAAARLAHPQADDLVVALGSQVWLVPGPLVPAGQPSGHESTSLGAQPLVPRHRSVTGVWQSVAFGDFDQDGRLDMALAHSSSGGNVLLLGQVDATPRCLCGPAGVCNANPEDPYQEPTCECEDPKADLDFPLARGERVAR</sequence>
<dbReference type="SUPFAM" id="SSF69318">
    <property type="entry name" value="Integrin alpha N-terminal domain"/>
    <property type="match status" value="1"/>
</dbReference>
<reference evidence="1" key="1">
    <citation type="submission" date="2013-04" db="EMBL/GenBank/DDBJ databases">
        <title>The Genome Sequence of Fonticula alba ATCC 38817.</title>
        <authorList>
            <consortium name="The Broad Institute Genomics Platform"/>
            <person name="Russ C."/>
            <person name="Cuomo C."/>
            <person name="Burger G."/>
            <person name="Gray M.W."/>
            <person name="Holland P.W.H."/>
            <person name="King N."/>
            <person name="Lang F.B.F."/>
            <person name="Roger A.J."/>
            <person name="Ruiz-Trillo I."/>
            <person name="Brown M."/>
            <person name="Walker B."/>
            <person name="Young S."/>
            <person name="Zeng Q."/>
            <person name="Gargeya S."/>
            <person name="Fitzgerald M."/>
            <person name="Haas B."/>
            <person name="Abouelleil A."/>
            <person name="Allen A.W."/>
            <person name="Alvarado L."/>
            <person name="Arachchi H.M."/>
            <person name="Berlin A.M."/>
            <person name="Chapman S.B."/>
            <person name="Gainer-Dewar J."/>
            <person name="Goldberg J."/>
            <person name="Griggs A."/>
            <person name="Gujja S."/>
            <person name="Hansen M."/>
            <person name="Howarth C."/>
            <person name="Imamovic A."/>
            <person name="Ireland A."/>
            <person name="Larimer J."/>
            <person name="McCowan C."/>
            <person name="Murphy C."/>
            <person name="Pearson M."/>
            <person name="Poon T.W."/>
            <person name="Priest M."/>
            <person name="Roberts A."/>
            <person name="Saif S."/>
            <person name="Shea T."/>
            <person name="Sisk P."/>
            <person name="Sykes S."/>
            <person name="Wortman J."/>
            <person name="Nusbaum C."/>
            <person name="Birren B."/>
        </authorList>
    </citation>
    <scope>NUCLEOTIDE SEQUENCE [LARGE SCALE GENOMIC DNA]</scope>
    <source>
        <strain evidence="1">ATCC 38817</strain>
    </source>
</reference>